<feature type="transmembrane region" description="Helical" evidence="1">
    <location>
        <begin position="64"/>
        <end position="85"/>
    </location>
</feature>
<dbReference type="VEuPathDB" id="VectorBase:GBRI027232"/>
<reference evidence="2" key="2">
    <citation type="submission" date="2020-05" db="UniProtKB">
        <authorList>
            <consortium name="EnsemblMetazoa"/>
        </authorList>
    </citation>
    <scope>IDENTIFICATION</scope>
    <source>
        <strain evidence="2">IAEA</strain>
    </source>
</reference>
<sequence>MERMVTKPIQSAIFPNSIQLFICNRCGGGDKIMSTKTKSNCHDEVQEISDFAEHNQRESSASTYFFLILLFGLGSVLNFVTYLHVSLPAIMNWMLFNIKRIEYLNGIICV</sequence>
<dbReference type="EnsemblMetazoa" id="GBRI027232-RA">
    <property type="protein sequence ID" value="GBRI027232-PA"/>
    <property type="gene ID" value="GBRI027232"/>
</dbReference>
<reference evidence="3" key="1">
    <citation type="submission" date="2014-03" db="EMBL/GenBank/DDBJ databases">
        <authorList>
            <person name="Aksoy S."/>
            <person name="Warren W."/>
            <person name="Wilson R.K."/>
        </authorList>
    </citation>
    <scope>NUCLEOTIDE SEQUENCE [LARGE SCALE GENOMIC DNA]</scope>
    <source>
        <strain evidence="3">IAEA</strain>
    </source>
</reference>
<proteinExistence type="predicted"/>
<name>A0A1A9WPK9_9MUSC</name>
<keyword evidence="1" id="KW-1133">Transmembrane helix</keyword>
<evidence type="ECO:0000313" key="2">
    <source>
        <dbReference type="EnsemblMetazoa" id="GBRI027232-PA"/>
    </source>
</evidence>
<keyword evidence="1" id="KW-0812">Transmembrane</keyword>
<dbReference type="Proteomes" id="UP000091820">
    <property type="component" value="Unassembled WGS sequence"/>
</dbReference>
<keyword evidence="3" id="KW-1185">Reference proteome</keyword>
<evidence type="ECO:0000256" key="1">
    <source>
        <dbReference type="SAM" id="Phobius"/>
    </source>
</evidence>
<accession>A0A1A9WPK9</accession>
<organism evidence="2 3">
    <name type="scientific">Glossina brevipalpis</name>
    <dbReference type="NCBI Taxonomy" id="37001"/>
    <lineage>
        <taxon>Eukaryota</taxon>
        <taxon>Metazoa</taxon>
        <taxon>Ecdysozoa</taxon>
        <taxon>Arthropoda</taxon>
        <taxon>Hexapoda</taxon>
        <taxon>Insecta</taxon>
        <taxon>Pterygota</taxon>
        <taxon>Neoptera</taxon>
        <taxon>Endopterygota</taxon>
        <taxon>Diptera</taxon>
        <taxon>Brachycera</taxon>
        <taxon>Muscomorpha</taxon>
        <taxon>Hippoboscoidea</taxon>
        <taxon>Glossinidae</taxon>
        <taxon>Glossina</taxon>
    </lineage>
</organism>
<protein>
    <submittedName>
        <fullName evidence="2">Uncharacterized protein</fullName>
    </submittedName>
</protein>
<dbReference type="AlphaFoldDB" id="A0A1A9WPK9"/>
<keyword evidence="1" id="KW-0472">Membrane</keyword>
<evidence type="ECO:0000313" key="3">
    <source>
        <dbReference type="Proteomes" id="UP000091820"/>
    </source>
</evidence>